<evidence type="ECO:0000256" key="1">
    <source>
        <dbReference type="ARBA" id="ARBA00004245"/>
    </source>
</evidence>
<dbReference type="Gene3D" id="1.20.58.1520">
    <property type="match status" value="1"/>
</dbReference>
<keyword evidence="4" id="KW-0206">Cytoskeleton</keyword>
<gene>
    <name evidence="6" type="primary">MAP65-1_1</name>
    <name evidence="6" type="ORF">CK203_101381</name>
</gene>
<reference evidence="6 7" key="1">
    <citation type="journal article" date="2018" name="PLoS Genet.">
        <title>Population sequencing reveals clonal diversity and ancestral inbreeding in the grapevine cultivar Chardonnay.</title>
        <authorList>
            <person name="Roach M.J."/>
            <person name="Johnson D.L."/>
            <person name="Bohlmann J."/>
            <person name="van Vuuren H.J."/>
            <person name="Jones S.J."/>
            <person name="Pretorius I.S."/>
            <person name="Schmidt S.A."/>
            <person name="Borneman A.R."/>
        </authorList>
    </citation>
    <scope>NUCLEOTIDE SEQUENCE [LARGE SCALE GENOMIC DNA]</scope>
    <source>
        <strain evidence="7">cv. Chardonnay</strain>
        <tissue evidence="6">Leaf</tissue>
    </source>
</reference>
<dbReference type="Pfam" id="PF03999">
    <property type="entry name" value="MAP65_ASE1"/>
    <property type="match status" value="1"/>
</dbReference>
<dbReference type="GO" id="GO:0008017">
    <property type="term" value="F:microtubule binding"/>
    <property type="evidence" value="ECO:0007669"/>
    <property type="project" value="InterPro"/>
</dbReference>
<feature type="region of interest" description="Disordered" evidence="5">
    <location>
        <begin position="74"/>
        <end position="181"/>
    </location>
</feature>
<organism evidence="6 7">
    <name type="scientific">Vitis vinifera</name>
    <name type="common">Grape</name>
    <dbReference type="NCBI Taxonomy" id="29760"/>
    <lineage>
        <taxon>Eukaryota</taxon>
        <taxon>Viridiplantae</taxon>
        <taxon>Streptophyta</taxon>
        <taxon>Embryophyta</taxon>
        <taxon>Tracheophyta</taxon>
        <taxon>Spermatophyta</taxon>
        <taxon>Magnoliopsida</taxon>
        <taxon>eudicotyledons</taxon>
        <taxon>Gunneridae</taxon>
        <taxon>Pentapetalae</taxon>
        <taxon>rosids</taxon>
        <taxon>Vitales</taxon>
        <taxon>Vitaceae</taxon>
        <taxon>Viteae</taxon>
        <taxon>Vitis</taxon>
    </lineage>
</organism>
<name>A0A438D3B0_VITVI</name>
<feature type="compositionally biased region" description="Polar residues" evidence="5">
    <location>
        <begin position="124"/>
        <end position="141"/>
    </location>
</feature>
<dbReference type="Proteomes" id="UP000288805">
    <property type="component" value="Unassembled WGS sequence"/>
</dbReference>
<keyword evidence="3" id="KW-0493">Microtubule</keyword>
<evidence type="ECO:0000256" key="2">
    <source>
        <dbReference type="ARBA" id="ARBA00006187"/>
    </source>
</evidence>
<dbReference type="PANTHER" id="PTHR19321">
    <property type="entry name" value="PROTEIN REGULATOR OF CYTOKINESIS 1 PRC1-RELATED"/>
    <property type="match status" value="1"/>
</dbReference>
<keyword evidence="4" id="KW-0963">Cytoplasm</keyword>
<feature type="compositionally biased region" description="Basic and acidic residues" evidence="5">
    <location>
        <begin position="74"/>
        <end position="90"/>
    </location>
</feature>
<evidence type="ECO:0000313" key="6">
    <source>
        <dbReference type="EMBL" id="RVW29970.1"/>
    </source>
</evidence>
<dbReference type="EMBL" id="QGNW01001818">
    <property type="protein sequence ID" value="RVW29970.1"/>
    <property type="molecule type" value="Genomic_DNA"/>
</dbReference>
<sequence>MGDENRYNSSRGAHLNLKRAEKARILVNKIPALVDTLVAKTGAWEEDHGIPFTYDGVPLLAMLDEYAMLRHDREEEKRRMRDQKKFHELLNTEQEAIFGSRPSPGRPLGPKKVVGPRANGGANGTPSRRLSLNANQNGARSTSKDGKRDNTRPVAPVNYVAISKEDAASHVSGTEPVPASP</sequence>
<dbReference type="AlphaFoldDB" id="A0A438D3B0"/>
<comment type="subcellular location">
    <subcellularLocation>
        <location evidence="1">Cytoplasm</location>
        <location evidence="1">Cytoskeleton</location>
    </subcellularLocation>
</comment>
<evidence type="ECO:0000256" key="4">
    <source>
        <dbReference type="ARBA" id="ARBA00023212"/>
    </source>
</evidence>
<comment type="similarity">
    <text evidence="2">Belongs to the MAP65/ASE1 family.</text>
</comment>
<proteinExistence type="inferred from homology"/>
<accession>A0A438D3B0</accession>
<evidence type="ECO:0000313" key="7">
    <source>
        <dbReference type="Proteomes" id="UP000288805"/>
    </source>
</evidence>
<evidence type="ECO:0000256" key="5">
    <source>
        <dbReference type="SAM" id="MobiDB-lite"/>
    </source>
</evidence>
<dbReference type="GO" id="GO:0005874">
    <property type="term" value="C:microtubule"/>
    <property type="evidence" value="ECO:0007669"/>
    <property type="project" value="UniProtKB-KW"/>
</dbReference>
<dbReference type="InterPro" id="IPR007145">
    <property type="entry name" value="MAP65_Ase1_PRC1"/>
</dbReference>
<feature type="compositionally biased region" description="Low complexity" evidence="5">
    <location>
        <begin position="99"/>
        <end position="110"/>
    </location>
</feature>
<feature type="compositionally biased region" description="Basic and acidic residues" evidence="5">
    <location>
        <begin position="142"/>
        <end position="151"/>
    </location>
</feature>
<dbReference type="GO" id="GO:0000226">
    <property type="term" value="P:microtubule cytoskeleton organization"/>
    <property type="evidence" value="ECO:0007669"/>
    <property type="project" value="InterPro"/>
</dbReference>
<evidence type="ECO:0000256" key="3">
    <source>
        <dbReference type="ARBA" id="ARBA00022701"/>
    </source>
</evidence>
<protein>
    <submittedName>
        <fullName evidence="6">65-kDa microtubule-associated protein 1</fullName>
    </submittedName>
</protein>
<dbReference type="PANTHER" id="PTHR19321:SF41">
    <property type="entry name" value="FASCETTO-RELATED"/>
    <property type="match status" value="1"/>
</dbReference>
<comment type="caution">
    <text evidence="6">The sequence shown here is derived from an EMBL/GenBank/DDBJ whole genome shotgun (WGS) entry which is preliminary data.</text>
</comment>